<evidence type="ECO:0000313" key="4">
    <source>
        <dbReference type="Proteomes" id="UP000053477"/>
    </source>
</evidence>
<dbReference type="InterPro" id="IPR045340">
    <property type="entry name" value="DUF6533"/>
</dbReference>
<keyword evidence="1" id="KW-0472">Membrane</keyword>
<evidence type="ECO:0000256" key="1">
    <source>
        <dbReference type="SAM" id="Phobius"/>
    </source>
</evidence>
<dbReference type="EMBL" id="KQ085978">
    <property type="protein sequence ID" value="KLO12394.1"/>
    <property type="molecule type" value="Genomic_DNA"/>
</dbReference>
<dbReference type="Proteomes" id="UP000053477">
    <property type="component" value="Unassembled WGS sequence"/>
</dbReference>
<feature type="transmembrane region" description="Helical" evidence="1">
    <location>
        <begin position="207"/>
        <end position="229"/>
    </location>
</feature>
<dbReference type="Pfam" id="PF20151">
    <property type="entry name" value="DUF6533"/>
    <property type="match status" value="1"/>
</dbReference>
<dbReference type="OrthoDB" id="3350812at2759"/>
<keyword evidence="1" id="KW-1133">Transmembrane helix</keyword>
<evidence type="ECO:0000259" key="2">
    <source>
        <dbReference type="Pfam" id="PF20151"/>
    </source>
</evidence>
<feature type="transmembrane region" description="Helical" evidence="1">
    <location>
        <begin position="118"/>
        <end position="138"/>
    </location>
</feature>
<organism evidence="3 4">
    <name type="scientific">Schizopora paradoxa</name>
    <dbReference type="NCBI Taxonomy" id="27342"/>
    <lineage>
        <taxon>Eukaryota</taxon>
        <taxon>Fungi</taxon>
        <taxon>Dikarya</taxon>
        <taxon>Basidiomycota</taxon>
        <taxon>Agaricomycotina</taxon>
        <taxon>Agaricomycetes</taxon>
        <taxon>Hymenochaetales</taxon>
        <taxon>Schizoporaceae</taxon>
        <taxon>Schizopora</taxon>
    </lineage>
</organism>
<dbReference type="AlphaFoldDB" id="A0A0H2RKI3"/>
<evidence type="ECO:0000313" key="3">
    <source>
        <dbReference type="EMBL" id="KLO12394.1"/>
    </source>
</evidence>
<sequence length="273" mass="30965">MSIASETIRSLTQEVNQYSLVAGTVLLFYDCIVHFSNETAWVWRRGRIIGRILYSLARYSGIVDAACVIYYCFCSGLTPESCRIPYEIGVWSMTIGIALCHVVLIVRTFAVFERSTRVLIYMCAIQALAVAFKILLVLRELRSVTFIQSPLPDIVACVPILTTDRNFIAYCIDIAFEFNILCLSLYKGIHEWRDISTPLTFTLYRDGIFYFAILFCVSFTNAIIGAKMYRLPLSTVLILYDPFSQSEMAGLTHIASYTSKDRKGYSIQSSLQE</sequence>
<name>A0A0H2RKI3_9AGAM</name>
<feature type="transmembrane region" description="Helical" evidence="1">
    <location>
        <begin position="84"/>
        <end position="106"/>
    </location>
</feature>
<reference evidence="3 4" key="1">
    <citation type="submission" date="2015-04" db="EMBL/GenBank/DDBJ databases">
        <title>Complete genome sequence of Schizopora paradoxa KUC8140, a cosmopolitan wood degrader in East Asia.</title>
        <authorList>
            <consortium name="DOE Joint Genome Institute"/>
            <person name="Min B."/>
            <person name="Park H."/>
            <person name="Jang Y."/>
            <person name="Kim J.-J."/>
            <person name="Kim K.H."/>
            <person name="Pangilinan J."/>
            <person name="Lipzen A."/>
            <person name="Riley R."/>
            <person name="Grigoriev I.V."/>
            <person name="Spatafora J.W."/>
            <person name="Choi I.-G."/>
        </authorList>
    </citation>
    <scope>NUCLEOTIDE SEQUENCE [LARGE SCALE GENOMIC DNA]</scope>
    <source>
        <strain evidence="3 4">KUC8140</strain>
    </source>
</reference>
<keyword evidence="4" id="KW-1185">Reference proteome</keyword>
<dbReference type="InParanoid" id="A0A0H2RKI3"/>
<protein>
    <recommendedName>
        <fullName evidence="2">DUF6533 domain-containing protein</fullName>
    </recommendedName>
</protein>
<accession>A0A0H2RKI3</accession>
<feature type="domain" description="DUF6533" evidence="2">
    <location>
        <begin position="18"/>
        <end position="63"/>
    </location>
</feature>
<feature type="transmembrane region" description="Helical" evidence="1">
    <location>
        <begin position="56"/>
        <end position="78"/>
    </location>
</feature>
<proteinExistence type="predicted"/>
<keyword evidence="1" id="KW-0812">Transmembrane</keyword>
<gene>
    <name evidence="3" type="ORF">SCHPADRAFT_941232</name>
</gene>